<dbReference type="EnsemblPlants" id="AUR62003763-RA">
    <property type="protein sequence ID" value="AUR62003763-RA:cds"/>
    <property type="gene ID" value="AUR62003763"/>
</dbReference>
<dbReference type="RefSeq" id="XP_021714139.1">
    <property type="nucleotide sequence ID" value="XM_021858447.1"/>
</dbReference>
<dbReference type="GeneID" id="110682181"/>
<evidence type="ECO:0000313" key="1">
    <source>
        <dbReference type="EnsemblPlants" id="AUR62003763-RA:cds"/>
    </source>
</evidence>
<evidence type="ECO:0000313" key="2">
    <source>
        <dbReference type="Proteomes" id="UP000596660"/>
    </source>
</evidence>
<dbReference type="Gene3D" id="1.25.40.10">
    <property type="entry name" value="Tetratricopeptide repeat domain"/>
    <property type="match status" value="1"/>
</dbReference>
<dbReference type="SUPFAM" id="SSF48452">
    <property type="entry name" value="TPR-like"/>
    <property type="match status" value="1"/>
</dbReference>
<dbReference type="SMART" id="SM00028">
    <property type="entry name" value="TPR"/>
    <property type="match status" value="4"/>
</dbReference>
<dbReference type="SMR" id="A0A803KXK4"/>
<proteinExistence type="predicted"/>
<dbReference type="PANTHER" id="PTHR21581">
    <property type="entry name" value="D-ALANYL-D-ALANINE CARBOXYPEPTIDASE"/>
    <property type="match status" value="1"/>
</dbReference>
<dbReference type="OrthoDB" id="428342at2759"/>
<dbReference type="AlphaFoldDB" id="A0A803KXK4"/>
<dbReference type="PANTHER" id="PTHR21581:SF6">
    <property type="entry name" value="TRAFFICKING PROTEIN PARTICLE COMPLEX SUBUNIT 12"/>
    <property type="match status" value="1"/>
</dbReference>
<sequence length="360" mass="40930">METSDAQITTTTAAADGVADTKTSDNLITDEINSLHELALRGSWKTILEKVSAARSFSQLRYPHEHLVYLAFNAVALSKLRRYSDALDDIESSLENLDNSSYRYESYPNVYPNRTGSMIPFSLRWLQALLPSFLGRRADSLDRLYLLLQFVRARIDEGCNGEVWRRRENFVLSTIISQHSNQKEFGVCFSLVKEMLKKDMGNLSLISKLGYVQLQFGDLEGAKLSFQKVEDLMKEKEENLSVEVQNLVGRNKALIYMVGKDYVSAVREYDECIERDGSDVVAINNKALCLMYLRDLSDSIKVLENSLERVPTVALNETLIVNLCSMYELAYVNHTDIKKTLSNWIARLAPDDFDPSCTRI</sequence>
<dbReference type="InterPro" id="IPR019734">
    <property type="entry name" value="TPR_rpt"/>
</dbReference>
<dbReference type="Proteomes" id="UP000596660">
    <property type="component" value="Unplaced"/>
</dbReference>
<evidence type="ECO:0008006" key="3">
    <source>
        <dbReference type="Google" id="ProtNLM"/>
    </source>
</evidence>
<gene>
    <name evidence="1" type="primary">LOC110682181</name>
</gene>
<accession>A0A803KXK4</accession>
<dbReference type="FunFam" id="1.25.40.10:FF:000702">
    <property type="entry name" value="Trafficking protein particle complex subunit 12"/>
    <property type="match status" value="1"/>
</dbReference>
<dbReference type="Gramene" id="AUR62003763-RA">
    <property type="protein sequence ID" value="AUR62003763-RA:cds"/>
    <property type="gene ID" value="AUR62003763"/>
</dbReference>
<reference evidence="1" key="2">
    <citation type="submission" date="2021-03" db="UniProtKB">
        <authorList>
            <consortium name="EnsemblPlants"/>
        </authorList>
    </citation>
    <scope>IDENTIFICATION</scope>
</reference>
<dbReference type="KEGG" id="cqi:110682181"/>
<keyword evidence="2" id="KW-1185">Reference proteome</keyword>
<organism evidence="1 2">
    <name type="scientific">Chenopodium quinoa</name>
    <name type="common">Quinoa</name>
    <dbReference type="NCBI Taxonomy" id="63459"/>
    <lineage>
        <taxon>Eukaryota</taxon>
        <taxon>Viridiplantae</taxon>
        <taxon>Streptophyta</taxon>
        <taxon>Embryophyta</taxon>
        <taxon>Tracheophyta</taxon>
        <taxon>Spermatophyta</taxon>
        <taxon>Magnoliopsida</taxon>
        <taxon>eudicotyledons</taxon>
        <taxon>Gunneridae</taxon>
        <taxon>Pentapetalae</taxon>
        <taxon>Caryophyllales</taxon>
        <taxon>Chenopodiaceae</taxon>
        <taxon>Chenopodioideae</taxon>
        <taxon>Atripliceae</taxon>
        <taxon>Chenopodium</taxon>
    </lineage>
</organism>
<reference evidence="1" key="1">
    <citation type="journal article" date="2017" name="Nature">
        <title>The genome of Chenopodium quinoa.</title>
        <authorList>
            <person name="Jarvis D.E."/>
            <person name="Ho Y.S."/>
            <person name="Lightfoot D.J."/>
            <person name="Schmoeckel S.M."/>
            <person name="Li B."/>
            <person name="Borm T.J.A."/>
            <person name="Ohyanagi H."/>
            <person name="Mineta K."/>
            <person name="Michell C.T."/>
            <person name="Saber N."/>
            <person name="Kharbatia N.M."/>
            <person name="Rupper R.R."/>
            <person name="Sharp A.R."/>
            <person name="Dally N."/>
            <person name="Boughton B.A."/>
            <person name="Woo Y.H."/>
            <person name="Gao G."/>
            <person name="Schijlen E.G.W.M."/>
            <person name="Guo X."/>
            <person name="Momin A.A."/>
            <person name="Negrao S."/>
            <person name="Al-Babili S."/>
            <person name="Gehring C."/>
            <person name="Roessner U."/>
            <person name="Jung C."/>
            <person name="Murphy K."/>
            <person name="Arold S.T."/>
            <person name="Gojobori T."/>
            <person name="van der Linden C.G."/>
            <person name="van Loo E.N."/>
            <person name="Jellen E.N."/>
            <person name="Maughan P.J."/>
            <person name="Tester M."/>
        </authorList>
    </citation>
    <scope>NUCLEOTIDE SEQUENCE [LARGE SCALE GENOMIC DNA]</scope>
    <source>
        <strain evidence="1">cv. PI 614886</strain>
    </source>
</reference>
<name>A0A803KXK4_CHEQI</name>
<protein>
    <recommendedName>
        <fullName evidence="3">Trafficking protein particle complex subunit 12</fullName>
    </recommendedName>
</protein>
<dbReference type="InterPro" id="IPR011990">
    <property type="entry name" value="TPR-like_helical_dom_sf"/>
</dbReference>